<evidence type="ECO:0000313" key="2">
    <source>
        <dbReference type="Proteomes" id="UP000054925"/>
    </source>
</evidence>
<reference evidence="1" key="1">
    <citation type="submission" date="2016-01" db="EMBL/GenBank/DDBJ databases">
        <authorList>
            <person name="Peeters C."/>
        </authorList>
    </citation>
    <scope>NUCLEOTIDE SEQUENCE [LARGE SCALE GENOMIC DNA]</scope>
    <source>
        <strain evidence="1">LMG 22937</strain>
    </source>
</reference>
<comment type="caution">
    <text evidence="1">The sequence shown here is derived from an EMBL/GenBank/DDBJ whole genome shotgun (WGS) entry which is preliminary data.</text>
</comment>
<dbReference type="Proteomes" id="UP000054925">
    <property type="component" value="Unassembled WGS sequence"/>
</dbReference>
<dbReference type="AlphaFoldDB" id="A0A158KU06"/>
<keyword evidence="2" id="KW-1185">Reference proteome</keyword>
<organism evidence="1 2">
    <name type="scientific">Caballeronia terrestris</name>
    <dbReference type="NCBI Taxonomy" id="1226301"/>
    <lineage>
        <taxon>Bacteria</taxon>
        <taxon>Pseudomonadati</taxon>
        <taxon>Pseudomonadota</taxon>
        <taxon>Betaproteobacteria</taxon>
        <taxon>Burkholderiales</taxon>
        <taxon>Burkholderiaceae</taxon>
        <taxon>Caballeronia</taxon>
    </lineage>
</organism>
<gene>
    <name evidence="1" type="ORF">AWB67_06725</name>
</gene>
<accession>A0A158KU06</accession>
<evidence type="ECO:0000313" key="1">
    <source>
        <dbReference type="EMBL" id="SAL84618.1"/>
    </source>
</evidence>
<protein>
    <submittedName>
        <fullName evidence="1">Uncharacterized protein</fullName>
    </submittedName>
</protein>
<dbReference type="EMBL" id="FCOL02000131">
    <property type="protein sequence ID" value="SAL84618.1"/>
    <property type="molecule type" value="Genomic_DNA"/>
</dbReference>
<proteinExistence type="predicted"/>
<sequence>MLWLLGCVIGRASRLPERKPRGDSVLRINAILKAMRWPHLLIEMTNRSGQPPPTLCHRNGAAGRKVDYRLFSALNAI</sequence>
<name>A0A158KU06_9BURK</name>